<sequence>MSVRSSTRAKLLLSAFFSFSMISSVSAAPGKNAEADPDRTGNGNGSRHNVGRPMPKPAPSASASASAHSVSTTPRGIRPPAAAELPPPQEAIIVTGTHAGNRRVYDSVSPISVISSQSLKQTGQVNLIDAIVRLDPSITAQQVGKGGASLASTLRMRGLSPNEVLVLVDGKRRHTTATISTSSGPEKGSSGVDINMIPTNAVDHIEVLRDGAAAMYGSDAIAGVINIVLKKRATGFSASAQTGANAYNGDGWQTQINLGYGLTFGNTGYFRIDGQYTHADHMVPPTYDVGAKTYHFPPSSNHITSTPEETRGNIALSFGADLTEGIQGYGNILYTHRHNEAYENYRYPNALPGLYPYGYSPVETNDENDYSATLGLKGHNLFGWTWDLSTTYGADNSRIGTINTANVDLYQHTGSTPTSMMDTKYNLAQWTNNFDVKKDFNIAHTVPVTVAAGAEHRLETYQLWAGDVASYERGGAQGYGGLMPSNAGKWSRDIWAAYLDGDFHFTKKWEVDFAGRFEHYTDGSGNTETGKVSTRYNFSRRIAIRGTFSNGFEAPSLLQEHFSSTNTSVTSASALLSPNSPGGRYLGGQALKPERSTSAEGGIVIEPIDRLHVSADVYQINIRDRIYVGGSTYGQTAAQAITLSGAELPTTVSPQQVSALYFANVGSTRTQGLDIRSDYSYVSRRFGTFTPSLSLSLTRTRLQHINTDANGTPYLNEQTSAFLTTTSPRSKIILQLHWTYHNWDATIRQTRYGETSDMLTYQDQTPAGATCKGQPLAYSNVCWSKFTNTPAWLTDLEVGYRPLPDLHIAFGANNIFNVRPRKVPLDVNYRGASPYDLNASGISFTGGYYYGRIDLTL</sequence>
<dbReference type="SUPFAM" id="SSF56935">
    <property type="entry name" value="Porins"/>
    <property type="match status" value="1"/>
</dbReference>
<feature type="domain" description="TonB-dependent receptor-like beta-barrel" evidence="12">
    <location>
        <begin position="329"/>
        <end position="815"/>
    </location>
</feature>
<keyword evidence="2 8" id="KW-0813">Transport</keyword>
<organism evidence="14 17">
    <name type="scientific">Gluconacetobacter dulcium</name>
    <dbReference type="NCBI Taxonomy" id="2729096"/>
    <lineage>
        <taxon>Bacteria</taxon>
        <taxon>Pseudomonadati</taxon>
        <taxon>Pseudomonadota</taxon>
        <taxon>Alphaproteobacteria</taxon>
        <taxon>Acetobacterales</taxon>
        <taxon>Acetobacteraceae</taxon>
        <taxon>Gluconacetobacter</taxon>
    </lineage>
</organism>
<protein>
    <submittedName>
        <fullName evidence="14">TonB-dependent receptor</fullName>
    </submittedName>
</protein>
<evidence type="ECO:0000256" key="5">
    <source>
        <dbReference type="ARBA" id="ARBA00023077"/>
    </source>
</evidence>
<dbReference type="Pfam" id="PF00593">
    <property type="entry name" value="TonB_dep_Rec_b-barrel"/>
    <property type="match status" value="1"/>
</dbReference>
<name>A0A7W4IHC9_9PROT</name>
<evidence type="ECO:0000313" key="17">
    <source>
        <dbReference type="Proteomes" id="UP000561077"/>
    </source>
</evidence>
<evidence type="ECO:0000259" key="13">
    <source>
        <dbReference type="Pfam" id="PF07715"/>
    </source>
</evidence>
<evidence type="ECO:0000313" key="15">
    <source>
        <dbReference type="EMBL" id="MBB2192355.1"/>
    </source>
</evidence>
<dbReference type="InterPro" id="IPR012910">
    <property type="entry name" value="Plug_dom"/>
</dbReference>
<dbReference type="Gene3D" id="2.170.130.10">
    <property type="entry name" value="TonB-dependent receptor, plug domain"/>
    <property type="match status" value="1"/>
</dbReference>
<evidence type="ECO:0000313" key="16">
    <source>
        <dbReference type="Proteomes" id="UP000540490"/>
    </source>
</evidence>
<evidence type="ECO:0000256" key="2">
    <source>
        <dbReference type="ARBA" id="ARBA00022448"/>
    </source>
</evidence>
<keyword evidence="14" id="KW-0675">Receptor</keyword>
<dbReference type="Gene3D" id="2.40.170.20">
    <property type="entry name" value="TonB-dependent receptor, beta-barrel domain"/>
    <property type="match status" value="1"/>
</dbReference>
<keyword evidence="5 9" id="KW-0798">TonB box</keyword>
<dbReference type="EMBL" id="JABEQN010000001">
    <property type="protein sequence ID" value="MBB2192355.1"/>
    <property type="molecule type" value="Genomic_DNA"/>
</dbReference>
<evidence type="ECO:0000313" key="14">
    <source>
        <dbReference type="EMBL" id="MBB2162950.1"/>
    </source>
</evidence>
<dbReference type="PANTHER" id="PTHR47234:SF3">
    <property type="entry name" value="SECRETIN_TONB SHORT N-TERMINAL DOMAIN-CONTAINING PROTEIN"/>
    <property type="match status" value="1"/>
</dbReference>
<accession>A0A7W4IHC9</accession>
<dbReference type="GO" id="GO:0009279">
    <property type="term" value="C:cell outer membrane"/>
    <property type="evidence" value="ECO:0007669"/>
    <property type="project" value="UniProtKB-SubCell"/>
</dbReference>
<evidence type="ECO:0000256" key="9">
    <source>
        <dbReference type="RuleBase" id="RU003357"/>
    </source>
</evidence>
<evidence type="ECO:0000256" key="11">
    <source>
        <dbReference type="SAM" id="SignalP"/>
    </source>
</evidence>
<dbReference type="AlphaFoldDB" id="A0A7W4IHC9"/>
<keyword evidence="6 8" id="KW-0472">Membrane</keyword>
<evidence type="ECO:0000256" key="3">
    <source>
        <dbReference type="ARBA" id="ARBA00022452"/>
    </source>
</evidence>
<evidence type="ECO:0000256" key="7">
    <source>
        <dbReference type="ARBA" id="ARBA00023237"/>
    </source>
</evidence>
<comment type="subcellular location">
    <subcellularLocation>
        <location evidence="1 8">Cell outer membrane</location>
        <topology evidence="1 8">Multi-pass membrane protein</topology>
    </subcellularLocation>
</comment>
<evidence type="ECO:0000256" key="10">
    <source>
        <dbReference type="SAM" id="MobiDB-lite"/>
    </source>
</evidence>
<feature type="chain" id="PRO_5030685770" evidence="11">
    <location>
        <begin position="28"/>
        <end position="857"/>
    </location>
</feature>
<keyword evidence="3 8" id="KW-1134">Transmembrane beta strand</keyword>
<evidence type="ECO:0000256" key="1">
    <source>
        <dbReference type="ARBA" id="ARBA00004571"/>
    </source>
</evidence>
<dbReference type="CDD" id="cd01347">
    <property type="entry name" value="ligand_gated_channel"/>
    <property type="match status" value="1"/>
</dbReference>
<evidence type="ECO:0000256" key="8">
    <source>
        <dbReference type="PROSITE-ProRule" id="PRU01360"/>
    </source>
</evidence>
<evidence type="ECO:0000256" key="4">
    <source>
        <dbReference type="ARBA" id="ARBA00022692"/>
    </source>
</evidence>
<comment type="similarity">
    <text evidence="8 9">Belongs to the TonB-dependent receptor family.</text>
</comment>
<feature type="compositionally biased region" description="Low complexity" evidence="10">
    <location>
        <begin position="59"/>
        <end position="84"/>
    </location>
</feature>
<keyword evidence="7 8" id="KW-0998">Cell outer membrane</keyword>
<feature type="region of interest" description="Disordered" evidence="10">
    <location>
        <begin position="28"/>
        <end position="86"/>
    </location>
</feature>
<proteinExistence type="inferred from homology"/>
<comment type="caution">
    <text evidence="14">The sequence shown here is derived from an EMBL/GenBank/DDBJ whole genome shotgun (WGS) entry which is preliminary data.</text>
</comment>
<keyword evidence="16" id="KW-1185">Reference proteome</keyword>
<feature type="domain" description="TonB-dependent receptor plug" evidence="13">
    <location>
        <begin position="105"/>
        <end position="224"/>
    </location>
</feature>
<dbReference type="Proteomes" id="UP000561077">
    <property type="component" value="Unassembled WGS sequence"/>
</dbReference>
<dbReference type="InterPro" id="IPR039426">
    <property type="entry name" value="TonB-dep_rcpt-like"/>
</dbReference>
<dbReference type="InterPro" id="IPR036942">
    <property type="entry name" value="Beta-barrel_TonB_sf"/>
</dbReference>
<evidence type="ECO:0000256" key="6">
    <source>
        <dbReference type="ARBA" id="ARBA00023136"/>
    </source>
</evidence>
<dbReference type="InterPro" id="IPR037066">
    <property type="entry name" value="Plug_dom_sf"/>
</dbReference>
<dbReference type="RefSeq" id="WP_182972380.1">
    <property type="nucleotide sequence ID" value="NZ_JABEQN010000001.1"/>
</dbReference>
<keyword evidence="11" id="KW-0732">Signal</keyword>
<dbReference type="EMBL" id="JABEQO010000001">
    <property type="protein sequence ID" value="MBB2162950.1"/>
    <property type="molecule type" value="Genomic_DNA"/>
</dbReference>
<gene>
    <name evidence="15" type="ORF">HLH25_01640</name>
    <name evidence="14" type="ORF">HLH26_00070</name>
</gene>
<dbReference type="PROSITE" id="PS52016">
    <property type="entry name" value="TONB_DEPENDENT_REC_3"/>
    <property type="match status" value="1"/>
</dbReference>
<feature type="signal peptide" evidence="11">
    <location>
        <begin position="1"/>
        <end position="27"/>
    </location>
</feature>
<evidence type="ECO:0000259" key="12">
    <source>
        <dbReference type="Pfam" id="PF00593"/>
    </source>
</evidence>
<reference evidence="16 17" key="1">
    <citation type="submission" date="2020-04" db="EMBL/GenBank/DDBJ databases">
        <title>Description of novel Gluconacetobacter.</title>
        <authorList>
            <person name="Sombolestani A."/>
        </authorList>
    </citation>
    <scope>NUCLEOTIDE SEQUENCE [LARGE SCALE GENOMIC DNA]</scope>
    <source>
        <strain evidence="15 16">LMG 1728</strain>
        <strain evidence="14 17">LMG 1731</strain>
    </source>
</reference>
<dbReference type="Proteomes" id="UP000540490">
    <property type="component" value="Unassembled WGS sequence"/>
</dbReference>
<dbReference type="Pfam" id="PF07715">
    <property type="entry name" value="Plug"/>
    <property type="match status" value="1"/>
</dbReference>
<dbReference type="InterPro" id="IPR000531">
    <property type="entry name" value="Beta-barrel_TonB"/>
</dbReference>
<dbReference type="PANTHER" id="PTHR47234">
    <property type="match status" value="1"/>
</dbReference>
<keyword evidence="4 8" id="KW-0812">Transmembrane</keyword>